<feature type="region of interest" description="Disordered" evidence="5">
    <location>
        <begin position="1"/>
        <end position="34"/>
    </location>
</feature>
<dbReference type="PANTHER" id="PTHR21337:SF0">
    <property type="entry name" value="PHOSPHO-2-DEHYDRO-3-DEOXYHEPTONATE ALDOLASE"/>
    <property type="match status" value="1"/>
</dbReference>
<evidence type="ECO:0000256" key="3">
    <source>
        <dbReference type="PIRSR" id="PIRSR602480-1"/>
    </source>
</evidence>
<keyword evidence="3" id="KW-0464">Manganese</keyword>
<dbReference type="Gene3D" id="3.20.20.70">
    <property type="entry name" value="Aldolase class I"/>
    <property type="match status" value="1"/>
</dbReference>
<comment type="cofactor">
    <cofactor evidence="3">
        <name>Mn(2+)</name>
        <dbReference type="ChEBI" id="CHEBI:29035"/>
    </cofactor>
    <cofactor evidence="3">
        <name>Co(2+)</name>
        <dbReference type="ChEBI" id="CHEBI:48828"/>
    </cofactor>
    <cofactor evidence="3">
        <name>Cd(2+)</name>
        <dbReference type="ChEBI" id="CHEBI:48775"/>
    </cofactor>
    <text evidence="3">Binds 1 divalent cation per subunit. The enzyme is active with manganese, cobalt or cadmium ions.</text>
</comment>
<comment type="caution">
    <text evidence="6">The sequence shown here is derived from an EMBL/GenBank/DDBJ whole genome shotgun (WGS) entry which is preliminary data.</text>
</comment>
<evidence type="ECO:0000256" key="4">
    <source>
        <dbReference type="RuleBase" id="RU363071"/>
    </source>
</evidence>
<dbReference type="PANTHER" id="PTHR21337">
    <property type="entry name" value="PHOSPHO-2-DEHYDRO-3-DEOXYHEPTONATE ALDOLASE 1, 2"/>
    <property type="match status" value="1"/>
</dbReference>
<dbReference type="AlphaFoldDB" id="I8T7F0"/>
<evidence type="ECO:0000256" key="5">
    <source>
        <dbReference type="SAM" id="MobiDB-lite"/>
    </source>
</evidence>
<feature type="binding site" evidence="3">
    <location>
        <position position="310"/>
    </location>
    <ligand>
        <name>phosphoenolpyruvate</name>
        <dbReference type="ChEBI" id="CHEBI:58702"/>
    </ligand>
</feature>
<proteinExistence type="inferred from homology"/>
<reference evidence="6 7" key="1">
    <citation type="journal article" date="2012" name="J. Bacteriol.">
        <title>Genome Sequence of n-Alkane-Degrading Hydrocarboniphaga effusa Strain AP103T (ATCC BAA-332T).</title>
        <authorList>
            <person name="Chang H.K."/>
            <person name="Zylstra G.J."/>
            <person name="Chae J.C."/>
        </authorList>
    </citation>
    <scope>NUCLEOTIDE SEQUENCE [LARGE SCALE GENOMIC DNA]</scope>
    <source>
        <strain evidence="6 7">AP103</strain>
    </source>
</reference>
<dbReference type="STRING" id="1172194.WQQ_32550"/>
<feature type="binding site" evidence="3">
    <location>
        <position position="415"/>
    </location>
    <ligand>
        <name>Mn(2+)</name>
        <dbReference type="ChEBI" id="CHEBI:29035"/>
    </ligand>
</feature>
<dbReference type="PATRIC" id="fig|1172194.4.peg.3156"/>
<organism evidence="6 7">
    <name type="scientific">Hydrocarboniphaga effusa AP103</name>
    <dbReference type="NCBI Taxonomy" id="1172194"/>
    <lineage>
        <taxon>Bacteria</taxon>
        <taxon>Pseudomonadati</taxon>
        <taxon>Pseudomonadota</taxon>
        <taxon>Gammaproteobacteria</taxon>
        <taxon>Nevskiales</taxon>
        <taxon>Nevskiaceae</taxon>
        <taxon>Hydrocarboniphaga</taxon>
    </lineage>
</organism>
<comment type="similarity">
    <text evidence="1 4">Belongs to the class-II DAHP synthase family.</text>
</comment>
<evidence type="ECO:0000256" key="2">
    <source>
        <dbReference type="ARBA" id="ARBA00022679"/>
    </source>
</evidence>
<keyword evidence="2 4" id="KW-0808">Transferase</keyword>
<evidence type="ECO:0000313" key="6">
    <source>
        <dbReference type="EMBL" id="EIT69673.1"/>
    </source>
</evidence>
<dbReference type="EMBL" id="AKGD01000002">
    <property type="protein sequence ID" value="EIT69673.1"/>
    <property type="molecule type" value="Genomic_DNA"/>
</dbReference>
<comment type="catalytic activity">
    <reaction evidence="4">
        <text>D-erythrose 4-phosphate + phosphoenolpyruvate + H2O = 7-phospho-2-dehydro-3-deoxy-D-arabino-heptonate + phosphate</text>
        <dbReference type="Rhea" id="RHEA:14717"/>
        <dbReference type="ChEBI" id="CHEBI:15377"/>
        <dbReference type="ChEBI" id="CHEBI:16897"/>
        <dbReference type="ChEBI" id="CHEBI:43474"/>
        <dbReference type="ChEBI" id="CHEBI:58394"/>
        <dbReference type="ChEBI" id="CHEBI:58702"/>
        <dbReference type="EC" id="2.5.1.54"/>
    </reaction>
</comment>
<dbReference type="GO" id="GO:0009073">
    <property type="term" value="P:aromatic amino acid family biosynthetic process"/>
    <property type="evidence" value="ECO:0007669"/>
    <property type="project" value="InterPro"/>
</dbReference>
<sequence length="492" mass="53331">MFNESRLRTGGFRVSRGPSSNELISNDCHRGSGSTPGAKAVFNLDHDVITGDSIAAADAASTPRRRSPGSGADAWHPQSWKAHPIRQAPEYPDADAHARVIAQLRQLPPLVLADEVRALKAQLARVAHGEALLLQGGDCAESFAEFSASSLRDTHRTLREMAIALSTHLPVVTVGRIAGQFAKPRSSAAEKIGDVELPSYRGDIVNGPAFDAQSRAPDPQRMLRAYQQSAITLNLLRALDGASIARQSRLYTSHEALLLPYEAASTHRDSVSGDWYDCSAHLLWIGDRTRQLGGAHLEFCRGIANPLGLKCGPSMTPDELLRVLDVLDPRREPGRITLISRMGADGVRDQLPALVRALQREGRPAVWICDPMHGNTQTATGGYKTRPFERVAEEVRGYFEVHRALGSHAGGLHLEMTGKNVTECTGGPQQLSEQDLPLRYQTHCDPRLNAVQALALAAVARSELASSQAANTDKARRELPQSPAETEPLLVT</sequence>
<dbReference type="SUPFAM" id="SSF51569">
    <property type="entry name" value="Aldolase"/>
    <property type="match status" value="1"/>
</dbReference>
<dbReference type="Proteomes" id="UP000003704">
    <property type="component" value="Unassembled WGS sequence"/>
</dbReference>
<feature type="region of interest" description="Disordered" evidence="5">
    <location>
        <begin position="55"/>
        <end position="80"/>
    </location>
</feature>
<gene>
    <name evidence="6" type="ORF">WQQ_32550</name>
</gene>
<dbReference type="InterPro" id="IPR013785">
    <property type="entry name" value="Aldolase_TIM"/>
</dbReference>
<feature type="binding site" evidence="3">
    <location>
        <position position="341"/>
    </location>
    <ligand>
        <name>phosphoenolpyruvate</name>
        <dbReference type="ChEBI" id="CHEBI:58702"/>
    </ligand>
</feature>
<feature type="binding site" evidence="3">
    <location>
        <position position="445"/>
    </location>
    <ligand>
        <name>Mn(2+)</name>
        <dbReference type="ChEBI" id="CHEBI:29035"/>
    </ligand>
</feature>
<accession>I8T7F0</accession>
<dbReference type="EC" id="2.5.1.54" evidence="4"/>
<feature type="region of interest" description="Disordered" evidence="5">
    <location>
        <begin position="465"/>
        <end position="492"/>
    </location>
</feature>
<evidence type="ECO:0000256" key="1">
    <source>
        <dbReference type="ARBA" id="ARBA00008911"/>
    </source>
</evidence>
<dbReference type="Pfam" id="PF01474">
    <property type="entry name" value="DAHP_synth_2"/>
    <property type="match status" value="1"/>
</dbReference>
<keyword evidence="3" id="KW-0170">Cobalt</keyword>
<protein>
    <recommendedName>
        <fullName evidence="4">Phospho-2-dehydro-3-deoxyheptonate aldolase</fullName>
        <ecNumber evidence="4">2.5.1.54</ecNumber>
    </recommendedName>
</protein>
<dbReference type="GO" id="GO:0003849">
    <property type="term" value="F:3-deoxy-7-phosphoheptulonate synthase activity"/>
    <property type="evidence" value="ECO:0007669"/>
    <property type="project" value="UniProtKB-EC"/>
</dbReference>
<keyword evidence="7" id="KW-1185">Reference proteome</keyword>
<dbReference type="RefSeq" id="WP_007186194.1">
    <property type="nucleotide sequence ID" value="NZ_AKGD01000002.1"/>
</dbReference>
<keyword evidence="3" id="KW-0104">Cadmium</keyword>
<feature type="binding site" evidence="3">
    <location>
        <position position="176"/>
    </location>
    <ligand>
        <name>phosphoenolpyruvate</name>
        <dbReference type="ChEBI" id="CHEBI:58702"/>
    </ligand>
</feature>
<evidence type="ECO:0000313" key="7">
    <source>
        <dbReference type="Proteomes" id="UP000003704"/>
    </source>
</evidence>
<feature type="binding site" evidence="3">
    <location>
        <position position="373"/>
    </location>
    <ligand>
        <name>Mn(2+)</name>
        <dbReference type="ChEBI" id="CHEBI:29035"/>
    </ligand>
</feature>
<name>I8T7F0_9GAMM</name>
<feature type="binding site" evidence="3">
    <location>
        <position position="139"/>
    </location>
    <ligand>
        <name>Mn(2+)</name>
        <dbReference type="ChEBI" id="CHEBI:29035"/>
    </ligand>
</feature>
<dbReference type="InterPro" id="IPR002480">
    <property type="entry name" value="DAHP_synth_2"/>
</dbReference>